<keyword evidence="1" id="KW-1133">Transmembrane helix</keyword>
<dbReference type="EMBL" id="GGFL01008002">
    <property type="protein sequence ID" value="MBW72180.1"/>
    <property type="molecule type" value="Transcribed_RNA"/>
</dbReference>
<dbReference type="AlphaFoldDB" id="A0A2M4D3N6"/>
<keyword evidence="1" id="KW-0812">Transmembrane</keyword>
<feature type="transmembrane region" description="Helical" evidence="1">
    <location>
        <begin position="31"/>
        <end position="47"/>
    </location>
</feature>
<keyword evidence="1" id="KW-0472">Membrane</keyword>
<evidence type="ECO:0000256" key="1">
    <source>
        <dbReference type="SAM" id="Phobius"/>
    </source>
</evidence>
<sequence length="66" mass="7930">MWSKCFSLCSALFFFSFLSFLRLLPRSFSLLFTWFTPVCVFSIPLRFRRFVFHFLHCSAYFFAASC</sequence>
<organism evidence="2">
    <name type="scientific">Anopheles darlingi</name>
    <name type="common">Mosquito</name>
    <dbReference type="NCBI Taxonomy" id="43151"/>
    <lineage>
        <taxon>Eukaryota</taxon>
        <taxon>Metazoa</taxon>
        <taxon>Ecdysozoa</taxon>
        <taxon>Arthropoda</taxon>
        <taxon>Hexapoda</taxon>
        <taxon>Insecta</taxon>
        <taxon>Pterygota</taxon>
        <taxon>Neoptera</taxon>
        <taxon>Endopterygota</taxon>
        <taxon>Diptera</taxon>
        <taxon>Nematocera</taxon>
        <taxon>Culicoidea</taxon>
        <taxon>Culicidae</taxon>
        <taxon>Anophelinae</taxon>
        <taxon>Anopheles</taxon>
    </lineage>
</organism>
<name>A0A2M4D3N6_ANODA</name>
<proteinExistence type="predicted"/>
<evidence type="ECO:0000313" key="2">
    <source>
        <dbReference type="EMBL" id="MBW72180.1"/>
    </source>
</evidence>
<protein>
    <submittedName>
        <fullName evidence="2">Uncharacterized protein</fullName>
    </submittedName>
</protein>
<accession>A0A2M4D3N6</accession>
<reference evidence="2" key="1">
    <citation type="submission" date="2018-01" db="EMBL/GenBank/DDBJ databases">
        <title>An insight into the sialome of Amazonian anophelines.</title>
        <authorList>
            <person name="Ribeiro J.M."/>
            <person name="Scarpassa V."/>
            <person name="Calvo E."/>
        </authorList>
    </citation>
    <scope>NUCLEOTIDE SEQUENCE</scope>
</reference>